<protein>
    <submittedName>
        <fullName evidence="2">Uncharacterized protein</fullName>
    </submittedName>
</protein>
<accession>A0A561ULA5</accession>
<evidence type="ECO:0000313" key="2">
    <source>
        <dbReference type="EMBL" id="TWG00140.1"/>
    </source>
</evidence>
<keyword evidence="1" id="KW-0472">Membrane</keyword>
<keyword evidence="3" id="KW-1185">Reference proteome</keyword>
<comment type="caution">
    <text evidence="2">The sequence shown here is derived from an EMBL/GenBank/DDBJ whole genome shotgun (WGS) entry which is preliminary data.</text>
</comment>
<keyword evidence="1" id="KW-1133">Transmembrane helix</keyword>
<evidence type="ECO:0000256" key="1">
    <source>
        <dbReference type="SAM" id="Phobius"/>
    </source>
</evidence>
<organism evidence="2 3">
    <name type="scientific">Kitasatospora viridis</name>
    <dbReference type="NCBI Taxonomy" id="281105"/>
    <lineage>
        <taxon>Bacteria</taxon>
        <taxon>Bacillati</taxon>
        <taxon>Actinomycetota</taxon>
        <taxon>Actinomycetes</taxon>
        <taxon>Kitasatosporales</taxon>
        <taxon>Streptomycetaceae</taxon>
        <taxon>Kitasatospora</taxon>
    </lineage>
</organism>
<name>A0A561ULA5_9ACTN</name>
<feature type="transmembrane region" description="Helical" evidence="1">
    <location>
        <begin position="86"/>
        <end position="107"/>
    </location>
</feature>
<keyword evidence="1" id="KW-0812">Transmembrane</keyword>
<feature type="transmembrane region" description="Helical" evidence="1">
    <location>
        <begin position="54"/>
        <end position="74"/>
    </location>
</feature>
<dbReference type="RefSeq" id="WP_145906282.1">
    <property type="nucleotide sequence ID" value="NZ_BAAAMZ010000016.1"/>
</dbReference>
<sequence length="135" mass="14554">MSSGRVAALTTAALLVGLVLSVCLLWTVHVLVPGYLECYPHPEPGDTDPNIDLATPLFKGLCYLTVYTSTFLLGFWSPHLLHRKRLWIRILTGCLLAPLALAAVSGADLLFNVAPAHGLTVDLRQAQPCVPIVDP</sequence>
<evidence type="ECO:0000313" key="3">
    <source>
        <dbReference type="Proteomes" id="UP000317940"/>
    </source>
</evidence>
<proteinExistence type="predicted"/>
<gene>
    <name evidence="2" type="ORF">FHX73_114009</name>
</gene>
<reference evidence="2 3" key="1">
    <citation type="submission" date="2019-06" db="EMBL/GenBank/DDBJ databases">
        <title>Sequencing the genomes of 1000 actinobacteria strains.</title>
        <authorList>
            <person name="Klenk H.-P."/>
        </authorList>
    </citation>
    <scope>NUCLEOTIDE SEQUENCE [LARGE SCALE GENOMIC DNA]</scope>
    <source>
        <strain evidence="2 3">DSM 44826</strain>
    </source>
</reference>
<dbReference type="AlphaFoldDB" id="A0A561ULA5"/>
<dbReference type="EMBL" id="VIWT01000001">
    <property type="protein sequence ID" value="TWG00140.1"/>
    <property type="molecule type" value="Genomic_DNA"/>
</dbReference>
<dbReference type="Proteomes" id="UP000317940">
    <property type="component" value="Unassembled WGS sequence"/>
</dbReference>